<dbReference type="Proteomes" id="UP001290462">
    <property type="component" value="Unassembled WGS sequence"/>
</dbReference>
<reference evidence="2" key="1">
    <citation type="submission" date="2023-08" db="EMBL/GenBank/DDBJ databases">
        <title>Genomic characterization of piscicolin 126 produced by Carnobacterium maltaromaticum CM22 strain isolated from salmon (Salmo salar).</title>
        <authorList>
            <person name="Gonzalez-Gragera E."/>
            <person name="Garcia-Lopez J.D."/>
            <person name="Teso-Perez C."/>
            <person name="Gimenez-Hernandez I."/>
            <person name="Peralta-Sanchez J.M."/>
            <person name="Valdivia E."/>
            <person name="Montalban-Lopez M."/>
            <person name="Martin-Platero A.M."/>
            <person name="Banos A."/>
            <person name="Martinez-Bueno M."/>
        </authorList>
    </citation>
    <scope>NUCLEOTIDE SEQUENCE</scope>
    <source>
        <strain evidence="2">CM22</strain>
    </source>
</reference>
<protein>
    <submittedName>
        <fullName evidence="2">Helix-turn-helix transcriptional regulator</fullName>
    </submittedName>
</protein>
<dbReference type="SUPFAM" id="SSF47413">
    <property type="entry name" value="lambda repressor-like DNA-binding domains"/>
    <property type="match status" value="1"/>
</dbReference>
<dbReference type="PANTHER" id="PTHR37038">
    <property type="entry name" value="TRANSCRIPTIONAL REGULATOR-RELATED"/>
    <property type="match status" value="1"/>
</dbReference>
<dbReference type="RefSeq" id="WP_322809275.1">
    <property type="nucleotide sequence ID" value="NZ_JAVBVO010000003.1"/>
</dbReference>
<proteinExistence type="predicted"/>
<dbReference type="EMBL" id="JAVBVO010000003">
    <property type="protein sequence ID" value="MDZ5759554.1"/>
    <property type="molecule type" value="Genomic_DNA"/>
</dbReference>
<evidence type="ECO:0000313" key="3">
    <source>
        <dbReference type="Proteomes" id="UP001290462"/>
    </source>
</evidence>
<dbReference type="Gene3D" id="1.25.40.10">
    <property type="entry name" value="Tetratricopeptide repeat domain"/>
    <property type="match status" value="1"/>
</dbReference>
<comment type="caution">
    <text evidence="2">The sequence shown here is derived from an EMBL/GenBank/DDBJ whole genome shotgun (WGS) entry which is preliminary data.</text>
</comment>
<dbReference type="InterPro" id="IPR011990">
    <property type="entry name" value="TPR-like_helical_dom_sf"/>
</dbReference>
<sequence>MQKQIGDVVKEARKAKRMTQKELANGICTQATVSNLENNNSVPAVRTLLAIGERLKIDFSDLSEYLPVSENGHRELFYQVKELFKKLKYKEAKDLLLKKIKVKDLTESIDVKEYNYYMGMASLMGDKNFSDAHYHFNLSMQASTNKNVDILDSLTTNGIAVAYFMANELDKSKYYFEKSLAQLEEIRKSDVQFSDIAESIKIYYNSAKYYSAVKNYTKAIELCSAGIKLQKEDGSIHGLELLLYEKGINLCKQGKIEDAGHIFYLAVALCELNDRKDLIQTIKKDSEEFKISSLVFSRVL</sequence>
<dbReference type="Pfam" id="PF01381">
    <property type="entry name" value="HTH_3"/>
    <property type="match status" value="1"/>
</dbReference>
<dbReference type="SMART" id="SM00530">
    <property type="entry name" value="HTH_XRE"/>
    <property type="match status" value="1"/>
</dbReference>
<accession>A0AAW9K5S5</accession>
<dbReference type="GO" id="GO:0003677">
    <property type="term" value="F:DNA binding"/>
    <property type="evidence" value="ECO:0007669"/>
    <property type="project" value="InterPro"/>
</dbReference>
<dbReference type="PANTHER" id="PTHR37038:SF14">
    <property type="entry name" value="TRANSCRIPTIONAL ACTIVATOR"/>
    <property type="match status" value="1"/>
</dbReference>
<dbReference type="InterPro" id="IPR053163">
    <property type="entry name" value="HTH-type_regulator_Rgg"/>
</dbReference>
<dbReference type="InterPro" id="IPR010982">
    <property type="entry name" value="Lambda_DNA-bd_dom_sf"/>
</dbReference>
<dbReference type="SMART" id="SM00028">
    <property type="entry name" value="TPR"/>
    <property type="match status" value="3"/>
</dbReference>
<dbReference type="PROSITE" id="PS50943">
    <property type="entry name" value="HTH_CROC1"/>
    <property type="match status" value="1"/>
</dbReference>
<dbReference type="InterPro" id="IPR019734">
    <property type="entry name" value="TPR_rpt"/>
</dbReference>
<gene>
    <name evidence="2" type="ORF">RAK27_12895</name>
</gene>
<dbReference type="AlphaFoldDB" id="A0AAW9K5S5"/>
<evidence type="ECO:0000259" key="1">
    <source>
        <dbReference type="PROSITE" id="PS50943"/>
    </source>
</evidence>
<feature type="domain" description="HTH cro/C1-type" evidence="1">
    <location>
        <begin position="9"/>
        <end position="62"/>
    </location>
</feature>
<name>A0AAW9K5S5_CARML</name>
<evidence type="ECO:0000313" key="2">
    <source>
        <dbReference type="EMBL" id="MDZ5759554.1"/>
    </source>
</evidence>
<dbReference type="InterPro" id="IPR001387">
    <property type="entry name" value="Cro/C1-type_HTH"/>
</dbReference>
<dbReference type="SUPFAM" id="SSF48452">
    <property type="entry name" value="TPR-like"/>
    <property type="match status" value="1"/>
</dbReference>
<organism evidence="2 3">
    <name type="scientific">Carnobacterium maltaromaticum</name>
    <name type="common">Carnobacterium piscicola</name>
    <dbReference type="NCBI Taxonomy" id="2751"/>
    <lineage>
        <taxon>Bacteria</taxon>
        <taxon>Bacillati</taxon>
        <taxon>Bacillota</taxon>
        <taxon>Bacilli</taxon>
        <taxon>Lactobacillales</taxon>
        <taxon>Carnobacteriaceae</taxon>
        <taxon>Carnobacterium</taxon>
    </lineage>
</organism>
<dbReference type="CDD" id="cd00093">
    <property type="entry name" value="HTH_XRE"/>
    <property type="match status" value="1"/>
</dbReference>